<reference evidence="1 2" key="1">
    <citation type="journal article" date="2013" name="Proc. Natl. Acad. Sci. U.S.A.">
        <title>Genome of an arbuscular mycorrhizal fungus provides insight into the oldest plant symbiosis.</title>
        <authorList>
            <person name="Tisserant E."/>
            <person name="Malbreil M."/>
            <person name="Kuo A."/>
            <person name="Kohler A."/>
            <person name="Symeonidi A."/>
            <person name="Balestrini R."/>
            <person name="Charron P."/>
            <person name="Duensing N."/>
            <person name="Frei Dit Frey N."/>
            <person name="Gianinazzi-Pearson V."/>
            <person name="Gilbert L.B."/>
            <person name="Handa Y."/>
            <person name="Herr J.R."/>
            <person name="Hijri M."/>
            <person name="Koul R."/>
            <person name="Kawaguchi M."/>
            <person name="Krajinski F."/>
            <person name="Lammers P.J."/>
            <person name="Masclaux F.G."/>
            <person name="Murat C."/>
            <person name="Morin E."/>
            <person name="Ndikumana S."/>
            <person name="Pagni M."/>
            <person name="Petitpierre D."/>
            <person name="Requena N."/>
            <person name="Rosikiewicz P."/>
            <person name="Riley R."/>
            <person name="Saito K."/>
            <person name="San Clemente H."/>
            <person name="Shapiro H."/>
            <person name="van Tuinen D."/>
            <person name="Becard G."/>
            <person name="Bonfante P."/>
            <person name="Paszkowski U."/>
            <person name="Shachar-Hill Y.Y."/>
            <person name="Tuskan G.A."/>
            <person name="Young P.W."/>
            <person name="Sanders I.R."/>
            <person name="Henrissat B."/>
            <person name="Rensing S.A."/>
            <person name="Grigoriev I.V."/>
            <person name="Corradi N."/>
            <person name="Roux C."/>
            <person name="Martin F."/>
        </authorList>
    </citation>
    <scope>NUCLEOTIDE SEQUENCE [LARGE SCALE GENOMIC DNA]</scope>
    <source>
        <strain evidence="1 2">DAOM 197198</strain>
    </source>
</reference>
<organism evidence="1 2">
    <name type="scientific">Rhizophagus irregularis (strain DAOM 181602 / DAOM 197198 / MUCL 43194)</name>
    <name type="common">Arbuscular mycorrhizal fungus</name>
    <name type="synonym">Glomus intraradices</name>
    <dbReference type="NCBI Taxonomy" id="747089"/>
    <lineage>
        <taxon>Eukaryota</taxon>
        <taxon>Fungi</taxon>
        <taxon>Fungi incertae sedis</taxon>
        <taxon>Mucoromycota</taxon>
        <taxon>Glomeromycotina</taxon>
        <taxon>Glomeromycetes</taxon>
        <taxon>Glomerales</taxon>
        <taxon>Glomeraceae</taxon>
        <taxon>Rhizophagus</taxon>
    </lineage>
</organism>
<proteinExistence type="predicted"/>
<protein>
    <submittedName>
        <fullName evidence="1">Uncharacterized protein</fullName>
    </submittedName>
</protein>
<reference evidence="1 2" key="2">
    <citation type="journal article" date="2018" name="New Phytol.">
        <title>High intraspecific genome diversity in the model arbuscular mycorrhizal symbiont Rhizophagus irregularis.</title>
        <authorList>
            <person name="Chen E.C.H."/>
            <person name="Morin E."/>
            <person name="Beaudet D."/>
            <person name="Noel J."/>
            <person name="Yildirir G."/>
            <person name="Ndikumana S."/>
            <person name="Charron P."/>
            <person name="St-Onge C."/>
            <person name="Giorgi J."/>
            <person name="Kruger M."/>
            <person name="Marton T."/>
            <person name="Ropars J."/>
            <person name="Grigoriev I.V."/>
            <person name="Hainaut M."/>
            <person name="Henrissat B."/>
            <person name="Roux C."/>
            <person name="Martin F."/>
            <person name="Corradi N."/>
        </authorList>
    </citation>
    <scope>NUCLEOTIDE SEQUENCE [LARGE SCALE GENOMIC DNA]</scope>
    <source>
        <strain evidence="1 2">DAOM 197198</strain>
    </source>
</reference>
<evidence type="ECO:0000313" key="2">
    <source>
        <dbReference type="Proteomes" id="UP000018888"/>
    </source>
</evidence>
<keyword evidence="2" id="KW-1185">Reference proteome</keyword>
<comment type="caution">
    <text evidence="1">The sequence shown here is derived from an EMBL/GenBank/DDBJ whole genome shotgun (WGS) entry which is preliminary data.</text>
</comment>
<dbReference type="EMBL" id="AUPC02000391">
    <property type="protein sequence ID" value="POG60407.1"/>
    <property type="molecule type" value="Genomic_DNA"/>
</dbReference>
<evidence type="ECO:0000313" key="1">
    <source>
        <dbReference type="EMBL" id="POG60407.1"/>
    </source>
</evidence>
<name>A0A2P4P4V6_RHIID</name>
<accession>A0A2P4P4V6</accession>
<dbReference type="Proteomes" id="UP000018888">
    <property type="component" value="Unassembled WGS sequence"/>
</dbReference>
<sequence length="90" mass="10501">MFSLGSKILMLMTARTYGSRIQDKHFRPDSPTLRPTVTSHIIRACGFPRRTRYYSGSGRFWNKCHIWTYTSTRSCFNPISTRHIVKNLTS</sequence>
<gene>
    <name evidence="1" type="ORF">GLOIN_2v1713683</name>
</gene>
<dbReference type="AlphaFoldDB" id="A0A2P4P4V6"/>
<feature type="non-terminal residue" evidence="1">
    <location>
        <position position="90"/>
    </location>
</feature>